<dbReference type="Pfam" id="PF16816">
    <property type="entry name" value="DotD"/>
    <property type="match status" value="1"/>
</dbReference>
<dbReference type="InterPro" id="IPR031817">
    <property type="entry name" value="DotD"/>
</dbReference>
<reference evidence="1 2" key="1">
    <citation type="journal article" date="2014" name="World J. Microbiol. Biotechnol.">
        <title>Biodiversity and physiological characteristics of Antarctic and Arctic lichens-associated bacteria.</title>
        <authorList>
            <person name="Lee Y.M."/>
            <person name="Kim E.H."/>
            <person name="Lee H.K."/>
            <person name="Hong S.G."/>
        </authorList>
    </citation>
    <scope>NUCLEOTIDE SEQUENCE [LARGE SCALE GENOMIC DNA]</scope>
    <source>
        <strain evidence="1 2">PAMC 26569</strain>
        <plasmid evidence="1">unnamed1</plasmid>
    </source>
</reference>
<organism evidence="1 2">
    <name type="scientific">Lichenicola cladoniae</name>
    <dbReference type="NCBI Taxonomy" id="1484109"/>
    <lineage>
        <taxon>Bacteria</taxon>
        <taxon>Pseudomonadati</taxon>
        <taxon>Pseudomonadota</taxon>
        <taxon>Alphaproteobacteria</taxon>
        <taxon>Acetobacterales</taxon>
        <taxon>Acetobacteraceae</taxon>
        <taxon>Lichenicola</taxon>
    </lineage>
</organism>
<dbReference type="PROSITE" id="PS51257">
    <property type="entry name" value="PROKAR_LIPOPROTEIN"/>
    <property type="match status" value="1"/>
</dbReference>
<dbReference type="AlphaFoldDB" id="A0A6M8HY74"/>
<geneLocation type="plasmid" evidence="1 2">
    <name>unnamed1</name>
</geneLocation>
<evidence type="ECO:0000313" key="1">
    <source>
        <dbReference type="EMBL" id="QKE93125.1"/>
    </source>
</evidence>
<keyword evidence="2" id="KW-1185">Reference proteome</keyword>
<gene>
    <name evidence="1" type="ORF">HN018_23365</name>
</gene>
<dbReference type="Proteomes" id="UP000500767">
    <property type="component" value="Plasmid unnamed1"/>
</dbReference>
<keyword evidence="1" id="KW-0449">Lipoprotein</keyword>
<proteinExistence type="predicted"/>
<evidence type="ECO:0000313" key="2">
    <source>
        <dbReference type="Proteomes" id="UP000500767"/>
    </source>
</evidence>
<dbReference type="KEGG" id="lck:HN018_23365"/>
<keyword evidence="1" id="KW-0614">Plasmid</keyword>
<protein>
    <submittedName>
        <fullName evidence="1">DotD/TraH family lipoprotein</fullName>
    </submittedName>
</protein>
<dbReference type="RefSeq" id="WP_171833899.1">
    <property type="nucleotide sequence ID" value="NZ_CP053709.1"/>
</dbReference>
<dbReference type="Gene3D" id="3.55.50.60">
    <property type="entry name" value="DotD protein"/>
    <property type="match status" value="1"/>
</dbReference>
<sequence>MKVDRAKVFETTSPSSGISTVGALLALGLLAGCASTVVPTDVSMTGMPNAELALRRTLDQVNGDMTQIGGMRPSGYAEAAANAPVLPGELQKPVQFVWTGSLDAGVRKLATSIGYTVVVSAPDDAQAISVAINIDGQVISAFRALGDQAGTTATVQVDPQHRQVQVIHHV</sequence>
<name>A0A6M8HY74_9PROT</name>
<dbReference type="InterPro" id="IPR038140">
    <property type="entry name" value="DotD_sf"/>
</dbReference>
<accession>A0A6M8HY74</accession>
<dbReference type="EMBL" id="CP053709">
    <property type="protein sequence ID" value="QKE93125.1"/>
    <property type="molecule type" value="Genomic_DNA"/>
</dbReference>